<evidence type="ECO:0000313" key="6">
    <source>
        <dbReference type="EMBL" id="KDQ19145.1"/>
    </source>
</evidence>
<feature type="non-terminal residue" evidence="6">
    <location>
        <position position="1"/>
    </location>
</feature>
<evidence type="ECO:0000256" key="5">
    <source>
        <dbReference type="ARBA" id="ARBA00023242"/>
    </source>
</evidence>
<feature type="non-terminal residue" evidence="6">
    <location>
        <position position="82"/>
    </location>
</feature>
<dbReference type="InParanoid" id="A0A067MWR4"/>
<evidence type="ECO:0000256" key="4">
    <source>
        <dbReference type="ARBA" id="ARBA00023043"/>
    </source>
</evidence>
<name>A0A067MWR4_BOTB1</name>
<keyword evidence="2" id="KW-0597">Phosphoprotein</keyword>
<evidence type="ECO:0000313" key="7">
    <source>
        <dbReference type="Proteomes" id="UP000027195"/>
    </source>
</evidence>
<dbReference type="STRING" id="930990.A0A067MWR4"/>
<gene>
    <name evidence="6" type="ORF">BOTBODRAFT_81098</name>
</gene>
<dbReference type="PANTHER" id="PTHR15263">
    <property type="entry name" value="I-KAPPA-B-LIKE PROTEIN IKBL"/>
    <property type="match status" value="1"/>
</dbReference>
<protein>
    <submittedName>
        <fullName evidence="6">Uncharacterized protein</fullName>
    </submittedName>
</protein>
<evidence type="ECO:0000256" key="2">
    <source>
        <dbReference type="ARBA" id="ARBA00022553"/>
    </source>
</evidence>
<keyword evidence="3" id="KW-0677">Repeat</keyword>
<evidence type="ECO:0000256" key="3">
    <source>
        <dbReference type="ARBA" id="ARBA00022737"/>
    </source>
</evidence>
<organism evidence="6 7">
    <name type="scientific">Botryobasidium botryosum (strain FD-172 SS1)</name>
    <dbReference type="NCBI Taxonomy" id="930990"/>
    <lineage>
        <taxon>Eukaryota</taxon>
        <taxon>Fungi</taxon>
        <taxon>Dikarya</taxon>
        <taxon>Basidiomycota</taxon>
        <taxon>Agaricomycotina</taxon>
        <taxon>Agaricomycetes</taxon>
        <taxon>Cantharellales</taxon>
        <taxon>Botryobasidiaceae</taxon>
        <taxon>Botryobasidium</taxon>
    </lineage>
</organism>
<accession>A0A067MWR4</accession>
<dbReference type="OrthoDB" id="412109at2759"/>
<dbReference type="PANTHER" id="PTHR15263:SF1">
    <property type="entry name" value="NF-KAPPA-B INHIBITOR-LIKE PROTEIN 1"/>
    <property type="match status" value="1"/>
</dbReference>
<proteinExistence type="predicted"/>
<dbReference type="AlphaFoldDB" id="A0A067MWR4"/>
<dbReference type="GO" id="GO:0043124">
    <property type="term" value="P:negative regulation of canonical NF-kappaB signal transduction"/>
    <property type="evidence" value="ECO:0007669"/>
    <property type="project" value="InterPro"/>
</dbReference>
<sequence length="82" mass="9807">IPWPLATFPRDTEAFTTEAIDRFLLSPYHSMTKTRRERLRQAILRWHSDKFEGRWMGKIAEEDRERVQESVGLVCRCINLLM</sequence>
<dbReference type="InterPro" id="IPR038753">
    <property type="entry name" value="NFKBIL1"/>
</dbReference>
<dbReference type="Proteomes" id="UP000027195">
    <property type="component" value="Unassembled WGS sequence"/>
</dbReference>
<dbReference type="HOGENOM" id="CLU_074404_2_0_1"/>
<comment type="subcellular location">
    <subcellularLocation>
        <location evidence="1">Nucleus</location>
    </subcellularLocation>
</comment>
<reference evidence="7" key="1">
    <citation type="journal article" date="2014" name="Proc. Natl. Acad. Sci. U.S.A.">
        <title>Extensive sampling of basidiomycete genomes demonstrates inadequacy of the white-rot/brown-rot paradigm for wood decay fungi.</title>
        <authorList>
            <person name="Riley R."/>
            <person name="Salamov A.A."/>
            <person name="Brown D.W."/>
            <person name="Nagy L.G."/>
            <person name="Floudas D."/>
            <person name="Held B.W."/>
            <person name="Levasseur A."/>
            <person name="Lombard V."/>
            <person name="Morin E."/>
            <person name="Otillar R."/>
            <person name="Lindquist E.A."/>
            <person name="Sun H."/>
            <person name="LaButti K.M."/>
            <person name="Schmutz J."/>
            <person name="Jabbour D."/>
            <person name="Luo H."/>
            <person name="Baker S.E."/>
            <person name="Pisabarro A.G."/>
            <person name="Walton J.D."/>
            <person name="Blanchette R.A."/>
            <person name="Henrissat B."/>
            <person name="Martin F."/>
            <person name="Cullen D."/>
            <person name="Hibbett D.S."/>
            <person name="Grigoriev I.V."/>
        </authorList>
    </citation>
    <scope>NUCLEOTIDE SEQUENCE [LARGE SCALE GENOMIC DNA]</scope>
    <source>
        <strain evidence="7">FD-172 SS1</strain>
    </source>
</reference>
<keyword evidence="4" id="KW-0040">ANK repeat</keyword>
<keyword evidence="7" id="KW-1185">Reference proteome</keyword>
<dbReference type="GO" id="GO:0005634">
    <property type="term" value="C:nucleus"/>
    <property type="evidence" value="ECO:0007669"/>
    <property type="project" value="UniProtKB-SubCell"/>
</dbReference>
<evidence type="ECO:0000256" key="1">
    <source>
        <dbReference type="ARBA" id="ARBA00004123"/>
    </source>
</evidence>
<dbReference type="EMBL" id="KL198020">
    <property type="protein sequence ID" value="KDQ19145.1"/>
    <property type="molecule type" value="Genomic_DNA"/>
</dbReference>
<keyword evidence="5" id="KW-0539">Nucleus</keyword>